<keyword evidence="1" id="KW-0812">Transmembrane</keyword>
<gene>
    <name evidence="2" type="ORF">FYJ80_08540</name>
</gene>
<sequence>MKFRKRSQKKTYILPTIFSIMVMLMVLASCSVEGSVYRIQYPKFSFQPYSFPLGDESAYAEVTFLTSYDTDFPKVVEINGNIYYVAVFNGYKENVDLSQITTINVDDCIQAINSHAYEHATNVTTLSIPNVLSLGEASLPENLTTLTVNAEAIDTVGTRPLNISLPNPDKLESLTITGKTRYSIDLSCIGGKNSSIKEITLDADVPWPTMPHPTREGMKFIGWFTSDPSVDPDAEYAEAGEKPSTYPITVYPYFTPGIDEPETEPEKPTISIPALNIIKIYVYGMDKEDVVVSKNKDGRYVINISAPDTWYCEWTRNGDIDLSTSSLSYIVDEEGFPGRLQIIGYIHNGDDQVVAAVLFELRG</sequence>
<accession>A0A7X2TRF9</accession>
<dbReference type="RefSeq" id="WP_154425979.1">
    <property type="nucleotide sequence ID" value="NZ_VUNN01000017.1"/>
</dbReference>
<dbReference type="PROSITE" id="PS51257">
    <property type="entry name" value="PROKAR_LIPOPROTEIN"/>
    <property type="match status" value="1"/>
</dbReference>
<comment type="caution">
    <text evidence="2">The sequence shown here is derived from an EMBL/GenBank/DDBJ whole genome shotgun (WGS) entry which is preliminary data.</text>
</comment>
<dbReference type="AlphaFoldDB" id="A0A7X2TRF9"/>
<keyword evidence="1" id="KW-1133">Transmembrane helix</keyword>
<reference evidence="2 3" key="1">
    <citation type="submission" date="2019-08" db="EMBL/GenBank/DDBJ databases">
        <title>In-depth cultivation of the pig gut microbiome towards novel bacterial diversity and tailored functional studies.</title>
        <authorList>
            <person name="Wylensek D."/>
            <person name="Hitch T.C.A."/>
            <person name="Clavel T."/>
        </authorList>
    </citation>
    <scope>NUCLEOTIDE SEQUENCE [LARGE SCALE GENOMIC DNA]</scope>
    <source>
        <strain evidence="2 3">NM-380-WT-3C1</strain>
    </source>
</reference>
<dbReference type="Gene3D" id="3.80.10.10">
    <property type="entry name" value="Ribonuclease Inhibitor"/>
    <property type="match status" value="1"/>
</dbReference>
<dbReference type="EMBL" id="VUNN01000017">
    <property type="protein sequence ID" value="MSU06817.1"/>
    <property type="molecule type" value="Genomic_DNA"/>
</dbReference>
<evidence type="ECO:0000313" key="2">
    <source>
        <dbReference type="EMBL" id="MSU06817.1"/>
    </source>
</evidence>
<organism evidence="2 3">
    <name type="scientific">Bullifex porci</name>
    <dbReference type="NCBI Taxonomy" id="2606638"/>
    <lineage>
        <taxon>Bacteria</taxon>
        <taxon>Pseudomonadati</taxon>
        <taxon>Spirochaetota</taxon>
        <taxon>Spirochaetia</taxon>
        <taxon>Spirochaetales</taxon>
        <taxon>Spirochaetaceae</taxon>
        <taxon>Bullifex</taxon>
    </lineage>
</organism>
<keyword evidence="1" id="KW-0472">Membrane</keyword>
<evidence type="ECO:0000313" key="3">
    <source>
        <dbReference type="Proteomes" id="UP000460549"/>
    </source>
</evidence>
<dbReference type="Proteomes" id="UP000460549">
    <property type="component" value="Unassembled WGS sequence"/>
</dbReference>
<keyword evidence="3" id="KW-1185">Reference proteome</keyword>
<protein>
    <submittedName>
        <fullName evidence="2">Uncharacterized protein</fullName>
    </submittedName>
</protein>
<proteinExistence type="predicted"/>
<name>A0A7X2TRF9_9SPIO</name>
<feature type="transmembrane region" description="Helical" evidence="1">
    <location>
        <begin position="12"/>
        <end position="29"/>
    </location>
</feature>
<dbReference type="InterPro" id="IPR032675">
    <property type="entry name" value="LRR_dom_sf"/>
</dbReference>
<evidence type="ECO:0000256" key="1">
    <source>
        <dbReference type="SAM" id="Phobius"/>
    </source>
</evidence>